<keyword evidence="2" id="KW-0489">Methyltransferase</keyword>
<dbReference type="InterPro" id="IPR050508">
    <property type="entry name" value="Methyltransf_Superfamily"/>
</dbReference>
<dbReference type="EMBL" id="QKYU01000001">
    <property type="protein sequence ID" value="PZW51033.1"/>
    <property type="molecule type" value="Genomic_DNA"/>
</dbReference>
<proteinExistence type="predicted"/>
<evidence type="ECO:0000313" key="3">
    <source>
        <dbReference type="Proteomes" id="UP000249688"/>
    </source>
</evidence>
<reference evidence="2 3" key="1">
    <citation type="submission" date="2018-06" db="EMBL/GenBank/DDBJ databases">
        <title>Genomic Encyclopedia of Archaeal and Bacterial Type Strains, Phase II (KMG-II): from individual species to whole genera.</title>
        <authorList>
            <person name="Goeker M."/>
        </authorList>
    </citation>
    <scope>NUCLEOTIDE SEQUENCE [LARGE SCALE GENOMIC DNA]</scope>
    <source>
        <strain evidence="2 3">DSM 24525</strain>
    </source>
</reference>
<dbReference type="RefSeq" id="WP_111396311.1">
    <property type="nucleotide sequence ID" value="NZ_QKYU01000001.1"/>
</dbReference>
<dbReference type="GO" id="GO:0008757">
    <property type="term" value="F:S-adenosylmethionine-dependent methyltransferase activity"/>
    <property type="evidence" value="ECO:0007669"/>
    <property type="project" value="InterPro"/>
</dbReference>
<gene>
    <name evidence="2" type="ORF">C8P66_101250</name>
</gene>
<evidence type="ECO:0000259" key="1">
    <source>
        <dbReference type="Pfam" id="PF08241"/>
    </source>
</evidence>
<comment type="caution">
    <text evidence="2">The sequence shown here is derived from an EMBL/GenBank/DDBJ whole genome shotgun (WGS) entry which is preliminary data.</text>
</comment>
<feature type="domain" description="Methyltransferase type 11" evidence="1">
    <location>
        <begin position="87"/>
        <end position="181"/>
    </location>
</feature>
<dbReference type="InterPro" id="IPR013216">
    <property type="entry name" value="Methyltransf_11"/>
</dbReference>
<sequence>MTFTALDRLRRLLPAGLRAGLNRATYEIAYRLPAVADTGFFNGGYRPLLPGLLAVPQLAASPSQANLYELVLRHHPGAHQTRPARLLDIGCGAGGGLAYAAAAWPQCRLTGVDASASAIAAARRRLGHRPDITLLRARGEALPLADASFDMVASVGTLTNVGAAAFLAEATRVLVPGGLLSISAGTGWSIEDYRRMLSAAGAKAGLRLLRLTDITQGAMLAIEADAMAHAVLFESLPGFLRGQAREWAAMPGSARHARYGTGARRDVGAVFQRLG</sequence>
<protein>
    <submittedName>
        <fullName evidence="2">Methyltransferase family protein</fullName>
    </submittedName>
</protein>
<dbReference type="OrthoDB" id="7856199at2"/>
<dbReference type="InterPro" id="IPR029063">
    <property type="entry name" value="SAM-dependent_MTases_sf"/>
</dbReference>
<dbReference type="Pfam" id="PF08241">
    <property type="entry name" value="Methyltransf_11"/>
    <property type="match status" value="1"/>
</dbReference>
<dbReference type="GO" id="GO:0032259">
    <property type="term" value="P:methylation"/>
    <property type="evidence" value="ECO:0007669"/>
    <property type="project" value="UniProtKB-KW"/>
</dbReference>
<dbReference type="PANTHER" id="PTHR42912">
    <property type="entry name" value="METHYLTRANSFERASE"/>
    <property type="match status" value="1"/>
</dbReference>
<accession>A0A2W7JG29</accession>
<organism evidence="2 3">
    <name type="scientific">Humitalea rosea</name>
    <dbReference type="NCBI Taxonomy" id="990373"/>
    <lineage>
        <taxon>Bacteria</taxon>
        <taxon>Pseudomonadati</taxon>
        <taxon>Pseudomonadota</taxon>
        <taxon>Alphaproteobacteria</taxon>
        <taxon>Acetobacterales</taxon>
        <taxon>Roseomonadaceae</taxon>
        <taxon>Humitalea</taxon>
    </lineage>
</organism>
<keyword evidence="3" id="KW-1185">Reference proteome</keyword>
<name>A0A2W7JG29_9PROT</name>
<keyword evidence="2" id="KW-0808">Transferase</keyword>
<dbReference type="SUPFAM" id="SSF53335">
    <property type="entry name" value="S-adenosyl-L-methionine-dependent methyltransferases"/>
    <property type="match status" value="1"/>
</dbReference>
<dbReference type="CDD" id="cd02440">
    <property type="entry name" value="AdoMet_MTases"/>
    <property type="match status" value="1"/>
</dbReference>
<dbReference type="Gene3D" id="3.40.50.150">
    <property type="entry name" value="Vaccinia Virus protein VP39"/>
    <property type="match status" value="1"/>
</dbReference>
<evidence type="ECO:0000313" key="2">
    <source>
        <dbReference type="EMBL" id="PZW51033.1"/>
    </source>
</evidence>
<dbReference type="Proteomes" id="UP000249688">
    <property type="component" value="Unassembled WGS sequence"/>
</dbReference>
<dbReference type="AlphaFoldDB" id="A0A2W7JG29"/>